<name>A0A5D0EM61_AGGAC</name>
<reference evidence="3 5" key="1">
    <citation type="submission" date="2015-10" db="EMBL/GenBank/DDBJ databases">
        <title>Tn-seq of a polymicrobial infection.</title>
        <authorList>
            <person name="Stacy A."/>
            <person name="Rumbaugh K.P."/>
            <person name="Whiteley M."/>
        </authorList>
    </citation>
    <scope>NUCLEOTIDE SEQUENCE [LARGE SCALE GENOMIC DNA]</scope>
    <source>
        <strain evidence="3 5">624</strain>
    </source>
</reference>
<dbReference type="InterPro" id="IPR046864">
    <property type="entry name" value="VasX_N"/>
</dbReference>
<evidence type="ECO:0000313" key="3">
    <source>
        <dbReference type="EMBL" id="AMQ93629.1"/>
    </source>
</evidence>
<evidence type="ECO:0000313" key="5">
    <source>
        <dbReference type="Proteomes" id="UP000072236"/>
    </source>
</evidence>
<dbReference type="KEGG" id="aact:ACT75_03370"/>
<dbReference type="Proteomes" id="UP000072236">
    <property type="component" value="Chromosome"/>
</dbReference>
<dbReference type="EMBL" id="CP012959">
    <property type="protein sequence ID" value="AMQ93629.1"/>
    <property type="molecule type" value="Genomic_DNA"/>
</dbReference>
<protein>
    <recommendedName>
        <fullName evidence="2">Toxin VasX N-terminal region domain-containing protein</fullName>
    </recommendedName>
</protein>
<organism evidence="4 6">
    <name type="scientific">Aggregatibacter actinomycetemcomitans</name>
    <name type="common">Actinobacillus actinomycetemcomitans</name>
    <name type="synonym">Haemophilus actinomycetemcomitans</name>
    <dbReference type="NCBI Taxonomy" id="714"/>
    <lineage>
        <taxon>Bacteria</taxon>
        <taxon>Pseudomonadati</taxon>
        <taxon>Pseudomonadota</taxon>
        <taxon>Gammaproteobacteria</taxon>
        <taxon>Pasteurellales</taxon>
        <taxon>Pasteurellaceae</taxon>
        <taxon>Aggregatibacter</taxon>
    </lineage>
</organism>
<feature type="region of interest" description="Disordered" evidence="1">
    <location>
        <begin position="125"/>
        <end position="162"/>
    </location>
</feature>
<feature type="compositionally biased region" description="Basic and acidic residues" evidence="1">
    <location>
        <begin position="136"/>
        <end position="157"/>
    </location>
</feature>
<evidence type="ECO:0000259" key="2">
    <source>
        <dbReference type="Pfam" id="PF20249"/>
    </source>
</evidence>
<proteinExistence type="predicted"/>
<feature type="domain" description="Toxin VasX N-terminal region" evidence="2">
    <location>
        <begin position="21"/>
        <end position="225"/>
    </location>
</feature>
<dbReference type="EMBL" id="VSED01000030">
    <property type="protein sequence ID" value="TYA38320.1"/>
    <property type="molecule type" value="Genomic_DNA"/>
</dbReference>
<dbReference type="Pfam" id="PF20249">
    <property type="entry name" value="VasX_N"/>
    <property type="match status" value="1"/>
</dbReference>
<evidence type="ECO:0000256" key="1">
    <source>
        <dbReference type="SAM" id="MobiDB-lite"/>
    </source>
</evidence>
<accession>A0A5D0EM61</accession>
<evidence type="ECO:0000313" key="4">
    <source>
        <dbReference type="EMBL" id="TYA38320.1"/>
    </source>
</evidence>
<gene>
    <name evidence="3" type="ORF">ACT75_03370</name>
    <name evidence="4" type="ORF">FXB79_09520</name>
</gene>
<sequence>MAGEKKPYKPQAKPADEIIAWCQKGIRLYPARLALTDKAFDKIKHSGNAPELPEGIPQPGDDYDLRRLRDGWVYILAVNAQSDYFSITGEAKNGWAWYIYRYRNENNRQGFSQWSTETFKKFIEEQTQQEASAENAKPDTEDNHNDVASEEKTEGSKSHPTTAMLNSVDTIEKQKPLTDYIELNRAICNTYIMYSDFELPYSLLKKIETSETTKSLWMRKINIQEPSGAATDLQKLTEVVADFSLQDLNIENQVTNCHRYTPIGRLKNWQDVADRITYGKGVIVALEDPIGSIRDLACYHGYLDEMREKVLAKYEYAIRTASFIHSHAQEKILYNFNRKKEVHKAVKEAIENKNPWFISFAGVWERLYKKPMTVPAPEALTLAQSYKQYTKVAPIHIRERQPCRYFHLIKTRAELGRDSGGKCHP</sequence>
<evidence type="ECO:0000313" key="6">
    <source>
        <dbReference type="Proteomes" id="UP000323012"/>
    </source>
</evidence>
<dbReference type="AlphaFoldDB" id="A0A5D0EM61"/>
<reference evidence="4 6" key="2">
    <citation type="submission" date="2019-08" db="EMBL/GenBank/DDBJ databases">
        <title>Whole genome sequencing of Aggregatibacter actinomycetemcomitans cultured from blood stream infections in Denmark reveals a novel phylogenetic lineage expressing serotype a membrane O polysaccharide.</title>
        <authorList>
            <person name="Nedergaard S."/>
            <person name="Kobel C.M."/>
            <person name="Nielsen M.B."/>
            <person name="Moeller R.T."/>
            <person name="Jensen A.B."/>
            <person name="Noerskov-Lauritsen N."/>
        </authorList>
    </citation>
    <scope>NUCLEOTIDE SEQUENCE [LARGE SCALE GENOMIC DNA]</scope>
    <source>
        <strain evidence="4 6">PN_563</strain>
    </source>
</reference>
<dbReference type="Proteomes" id="UP000323012">
    <property type="component" value="Unassembled WGS sequence"/>
</dbReference>